<comment type="caution">
    <text evidence="1">The sequence shown here is derived from an EMBL/GenBank/DDBJ whole genome shotgun (WGS) entry which is preliminary data.</text>
</comment>
<gene>
    <name evidence="1" type="ORF">WB794_07810</name>
</gene>
<protein>
    <submittedName>
        <fullName evidence="1">Uncharacterized protein</fullName>
    </submittedName>
</protein>
<dbReference type="RefSeq" id="WP_337335292.1">
    <property type="nucleotide sequence ID" value="NZ_JBBDHC010000009.1"/>
</dbReference>
<proteinExistence type="predicted"/>
<dbReference type="AlphaFoldDB" id="A0AAW9R4C7"/>
<organism evidence="1 2">
    <name type="scientific">Denitratimonas tolerans</name>
    <dbReference type="NCBI Taxonomy" id="1338420"/>
    <lineage>
        <taxon>Bacteria</taxon>
        <taxon>Pseudomonadati</taxon>
        <taxon>Pseudomonadota</taxon>
        <taxon>Gammaproteobacteria</taxon>
        <taxon>Lysobacterales</taxon>
        <taxon>Lysobacteraceae</taxon>
        <taxon>Denitratimonas</taxon>
    </lineage>
</organism>
<accession>A0AAW9R4C7</accession>
<name>A0AAW9R4C7_9GAMM</name>
<sequence length="288" mass="31325">MIAPISTLGALALECSAPMARSALAREAAAELADHVAADLARFLPGVEQVDLALAAAAFDPSELLRAGWPVHAALDALVERAPEPHLPRVMGFGAHEGQMPEGLEPDPALHGGPLRLVPFVLRGDPRALAAVAREMEENLLEKGMAQAATAFFAQRAFNAPMEHARYLSLNDLLAMTAMQYEHAGIAPLWPLIESALLTPEREEWLDAPPEPLLRWDGSEVRIALMDLPAWSEHGFQPQGIDAERLGRAFERFQMRQQQFAAVLGSHGIPVRFDHCGTGDDPRQVLRA</sequence>
<reference evidence="1 2" key="1">
    <citation type="journal article" date="2016" name="Antonie Van Leeuwenhoek">
        <title>Denitratimonas tolerans gen. nov., sp. nov., a denitrifying bacterium isolated from a bioreactor for tannery wastewater treatment.</title>
        <authorList>
            <person name="Han S.I."/>
            <person name="Kim J.O."/>
            <person name="Lee Y.R."/>
            <person name="Ekpeghere K.I."/>
            <person name="Koh S.C."/>
            <person name="Whang K.S."/>
        </authorList>
    </citation>
    <scope>NUCLEOTIDE SEQUENCE [LARGE SCALE GENOMIC DNA]</scope>
    <source>
        <strain evidence="1 2">KACC 17565</strain>
    </source>
</reference>
<evidence type="ECO:0000313" key="1">
    <source>
        <dbReference type="EMBL" id="MEJ1249575.1"/>
    </source>
</evidence>
<keyword evidence="2" id="KW-1185">Reference proteome</keyword>
<dbReference type="Proteomes" id="UP001364472">
    <property type="component" value="Unassembled WGS sequence"/>
</dbReference>
<dbReference type="EMBL" id="JBBDHC010000009">
    <property type="protein sequence ID" value="MEJ1249575.1"/>
    <property type="molecule type" value="Genomic_DNA"/>
</dbReference>
<evidence type="ECO:0000313" key="2">
    <source>
        <dbReference type="Proteomes" id="UP001364472"/>
    </source>
</evidence>